<proteinExistence type="predicted"/>
<evidence type="ECO:0000313" key="3">
    <source>
        <dbReference type="Proteomes" id="UP000004478"/>
    </source>
</evidence>
<feature type="signal peptide" evidence="1">
    <location>
        <begin position="1"/>
        <end position="20"/>
    </location>
</feature>
<dbReference type="SUPFAM" id="SSF103515">
    <property type="entry name" value="Autotransporter"/>
    <property type="match status" value="1"/>
</dbReference>
<evidence type="ECO:0000313" key="2">
    <source>
        <dbReference type="EMBL" id="EKB50024.1"/>
    </source>
</evidence>
<feature type="chain" id="PRO_5003848266" description="Outer membrane protein beta-barrel domain-containing protein" evidence="1">
    <location>
        <begin position="21"/>
        <end position="215"/>
    </location>
</feature>
<dbReference type="OrthoDB" id="945117at2"/>
<dbReference type="InterPro" id="IPR036709">
    <property type="entry name" value="Autotransporte_beta_dom_sf"/>
</dbReference>
<sequence>MKKFLLLPILICLSHQLAYGQFQQGTFMGRGNVSINRVSTDRTFINPQFPNSDKQTENIWTLLPGLGYFIRENLAIGAQGGIGRGTNSLSMEGYSGSRTVTRDFYAGIFVRKFLVLDENFSFFLEGQGSRIWERPFFEGSDSRFYDTKGDGWHAGMSIGFHYMLSKTIGIELKSGLLEYNTSTTYNLMEDVQINRQNGFNISLLSQFGLGLNIFF</sequence>
<keyword evidence="3" id="KW-1185">Reference proteome</keyword>
<accession>K1M112</accession>
<dbReference type="RefSeq" id="WP_009184346.1">
    <property type="nucleotide sequence ID" value="NZ_AMGM01000014.1"/>
</dbReference>
<dbReference type="EMBL" id="AMGM01000014">
    <property type="protein sequence ID" value="EKB50024.1"/>
    <property type="molecule type" value="Genomic_DNA"/>
</dbReference>
<protein>
    <recommendedName>
        <fullName evidence="4">Outer membrane protein beta-barrel domain-containing protein</fullName>
    </recommendedName>
</protein>
<reference evidence="2 3" key="1">
    <citation type="journal article" date="2012" name="J. Bacteriol.">
        <title>Draft Genome Sequence of Cecembia lonarensis Strain LW9T, Isolated from Lonar Lake, a Haloalkaline Lake in India.</title>
        <authorList>
            <person name="Shivaji S."/>
            <person name="Ara S."/>
            <person name="Singh A."/>
            <person name="Pinnaka A.K."/>
        </authorList>
    </citation>
    <scope>NUCLEOTIDE SEQUENCE [LARGE SCALE GENOMIC DNA]</scope>
    <source>
        <strain evidence="2 3">LW9</strain>
    </source>
</reference>
<comment type="caution">
    <text evidence="2">The sequence shown here is derived from an EMBL/GenBank/DDBJ whole genome shotgun (WGS) entry which is preliminary data.</text>
</comment>
<evidence type="ECO:0000256" key="1">
    <source>
        <dbReference type="SAM" id="SignalP"/>
    </source>
</evidence>
<evidence type="ECO:0008006" key="4">
    <source>
        <dbReference type="Google" id="ProtNLM"/>
    </source>
</evidence>
<dbReference type="Proteomes" id="UP000004478">
    <property type="component" value="Unassembled WGS sequence"/>
</dbReference>
<organism evidence="2 3">
    <name type="scientific">Cecembia lonarensis (strain CCUG 58316 / KCTC 22772 / LW9)</name>
    <dbReference type="NCBI Taxonomy" id="1225176"/>
    <lineage>
        <taxon>Bacteria</taxon>
        <taxon>Pseudomonadati</taxon>
        <taxon>Bacteroidota</taxon>
        <taxon>Cytophagia</taxon>
        <taxon>Cytophagales</taxon>
        <taxon>Cyclobacteriaceae</taxon>
        <taxon>Cecembia</taxon>
    </lineage>
</organism>
<gene>
    <name evidence="2" type="ORF">B879_01306</name>
</gene>
<dbReference type="AlphaFoldDB" id="K1M112"/>
<keyword evidence="1" id="KW-0732">Signal</keyword>
<name>K1M112_CECL9</name>